<dbReference type="Proteomes" id="UP000291117">
    <property type="component" value="Unassembled WGS sequence"/>
</dbReference>
<comment type="caution">
    <text evidence="2">The sequence shown here is derived from an EMBL/GenBank/DDBJ whole genome shotgun (WGS) entry which is preliminary data.</text>
</comment>
<dbReference type="InterPro" id="IPR000644">
    <property type="entry name" value="CBS_dom"/>
</dbReference>
<dbReference type="EMBL" id="SJSM01000014">
    <property type="protein sequence ID" value="TCC92507.1"/>
    <property type="molecule type" value="Genomic_DNA"/>
</dbReference>
<dbReference type="SUPFAM" id="SSF54631">
    <property type="entry name" value="CBS-domain pair"/>
    <property type="match status" value="1"/>
</dbReference>
<evidence type="ECO:0000259" key="1">
    <source>
        <dbReference type="Pfam" id="PF00571"/>
    </source>
</evidence>
<accession>A0A4R0MZS1</accession>
<dbReference type="OrthoDB" id="772491at2"/>
<name>A0A4R0MZS1_9SPHI</name>
<sequence>MDVEELKQQIILKTGLTNITPRDCRHIAVEIQESLNKRISVTTLKRVFGFAKSSYCLSKYTIATLNDYVDQLVSLSPLGIAHNPQICSFILDQGSYLFELNDEMGLHPQQLVLDAIDILLKKTQENLPVITNGKCIGIVYLKDLISFLASNDKMYGTLCQKFNFSLKTAIDMLKDNRS</sequence>
<dbReference type="Gene3D" id="3.10.580.10">
    <property type="entry name" value="CBS-domain"/>
    <property type="match status" value="1"/>
</dbReference>
<protein>
    <submittedName>
        <fullName evidence="2">CBS domain-containing protein</fullName>
    </submittedName>
</protein>
<feature type="domain" description="CBS" evidence="1">
    <location>
        <begin position="107"/>
        <end position="149"/>
    </location>
</feature>
<organism evidence="2 3">
    <name type="scientific">Pedobacter hiemivivus</name>
    <dbReference type="NCBI Taxonomy" id="2530454"/>
    <lineage>
        <taxon>Bacteria</taxon>
        <taxon>Pseudomonadati</taxon>
        <taxon>Bacteroidota</taxon>
        <taxon>Sphingobacteriia</taxon>
        <taxon>Sphingobacteriales</taxon>
        <taxon>Sphingobacteriaceae</taxon>
        <taxon>Pedobacter</taxon>
    </lineage>
</organism>
<evidence type="ECO:0000313" key="2">
    <source>
        <dbReference type="EMBL" id="TCC92507.1"/>
    </source>
</evidence>
<dbReference type="RefSeq" id="WP_131610743.1">
    <property type="nucleotide sequence ID" value="NZ_SJSM01000014.1"/>
</dbReference>
<dbReference type="InterPro" id="IPR046342">
    <property type="entry name" value="CBS_dom_sf"/>
</dbReference>
<gene>
    <name evidence="2" type="ORF">EZ444_19085</name>
</gene>
<reference evidence="2 3" key="1">
    <citation type="submission" date="2019-02" db="EMBL/GenBank/DDBJ databases">
        <title>Pedobacter sp. RP-3-8 sp. nov., isolated from Arctic soil.</title>
        <authorList>
            <person name="Dahal R.H."/>
        </authorList>
    </citation>
    <scope>NUCLEOTIDE SEQUENCE [LARGE SCALE GENOMIC DNA]</scope>
    <source>
        <strain evidence="2 3">RP-3-8</strain>
    </source>
</reference>
<dbReference type="AlphaFoldDB" id="A0A4R0MZS1"/>
<evidence type="ECO:0000313" key="3">
    <source>
        <dbReference type="Proteomes" id="UP000291117"/>
    </source>
</evidence>
<proteinExistence type="predicted"/>
<keyword evidence="3" id="KW-1185">Reference proteome</keyword>
<dbReference type="Pfam" id="PF00571">
    <property type="entry name" value="CBS"/>
    <property type="match status" value="1"/>
</dbReference>